<keyword evidence="7" id="KW-1185">Reference proteome</keyword>
<evidence type="ECO:0000259" key="4">
    <source>
        <dbReference type="Pfam" id="PF18962"/>
    </source>
</evidence>
<dbReference type="PANTHER" id="PTHR47199">
    <property type="entry name" value="PHOTOSYSTEM II STABILITY/ASSEMBLY FACTOR HCF136, CHLOROPLASTIC"/>
    <property type="match status" value="1"/>
</dbReference>
<evidence type="ECO:0000313" key="6">
    <source>
        <dbReference type="EMBL" id="SMD42325.1"/>
    </source>
</evidence>
<accession>A0A1W2H061</accession>
<evidence type="ECO:0000256" key="2">
    <source>
        <dbReference type="ARBA" id="ARBA00023276"/>
    </source>
</evidence>
<feature type="domain" description="Secretion system C-terminal sorting" evidence="4">
    <location>
        <begin position="863"/>
        <end position="934"/>
    </location>
</feature>
<keyword evidence="1" id="KW-0602">Photosynthesis</keyword>
<feature type="domain" description="PKD-like" evidence="5">
    <location>
        <begin position="764"/>
        <end position="844"/>
    </location>
</feature>
<dbReference type="RefSeq" id="WP_084119145.1">
    <property type="nucleotide sequence ID" value="NZ_LT838813.1"/>
</dbReference>
<dbReference type="GO" id="GO:0015979">
    <property type="term" value="P:photosynthesis"/>
    <property type="evidence" value="ECO:0007669"/>
    <property type="project" value="UniProtKB-KW"/>
</dbReference>
<feature type="domain" description="Photosynthesis system II assembly factor Ycf48/Hcf136-like" evidence="3">
    <location>
        <begin position="30"/>
        <end position="104"/>
    </location>
</feature>
<evidence type="ECO:0000259" key="5">
    <source>
        <dbReference type="Pfam" id="PF19408"/>
    </source>
</evidence>
<dbReference type="AlphaFoldDB" id="A0A1W2H061"/>
<proteinExistence type="predicted"/>
<protein>
    <submittedName>
        <fullName evidence="6">Por secretion system C-terminal sorting domain-containing protein</fullName>
    </submittedName>
</protein>
<dbReference type="NCBIfam" id="TIGR04183">
    <property type="entry name" value="Por_Secre_tail"/>
    <property type="match status" value="1"/>
</dbReference>
<sequence>MMKRLIPILIFILISSISYSQTWRRVGGWGNQLTEVTWASDETGFIAGDQVILKTIDGGLSWTEQKAPSKNKMWGMAFFNENLGTIVGEGGAVFWTTDGGQNWQLTNAGTAETLRSVWFLTESRVYAVGDNGQVFRSSNGGQSWARQSVGTAAHLNSLYFVNQDTGYIATAQGQVIRTFNGGNNWNIQNTGQNNSLNGIHFTSGQTGFAVGQQGTIVKTTDAGSTWTLLNSGTERNLNTLSFNRTNPNIGVILGENATILRTVNAGTTIDGININNTQNYLSVSFRRASNMVFAVGEDGFVIFSNNSGGSWGVRLSGRDKDYTGTQFRTANLGYIIGVEGLVLSTSNGGNSLVDRSRPLSVTFNDLAFTTNAFGYIAGDEGILLRTTNSGGNWTSLTPGTTESINGLYFFNNTTGYIVGDNGFISRTVDSGVTWTAISLNSPNNTLIDLNFFDTSTGILIGNGGFMARTEDGENWQAVNSTTTENLKGIKILDEQTAVVIGNAGTILKSTDRGKTWVKINAGISQDLNALDFLDESVGFVTGQGGLIMVTRDGGDSWTPMPTGTFQDFTGISFGDLSSGFAVGEKGSLFNYSCQVPEEATVIFGENNICLSQQVYTVQNNEGPDVEFEWRVDGGTILEGQGTNRIEVRWDIPGRNAVLVRGKNNCGNGKTKGLEVLVSTQPQAITNIEGEGVGCLNNFMEYSVNEIPGTIFVWEVTGGLITAGQGTPNVTVQWTSLGQQQLKITPNNPCGQGTTYTKPIQVLTPPEKPSEITGPDTVGLTEEEYEVTNVANVNFQWTISGNAGKVISGQGTNKVRVQWEKEGDFILTVTPMNSCNSGSSSTLAVNINLITSINREISSEEIGVYPNPSFGMVTVSFKGINRVNAVKITDAMGNEIRHIVPSMGVDTIEFQGLPKGLYIVNIRSREREYNRKLLVR</sequence>
<evidence type="ECO:0000313" key="7">
    <source>
        <dbReference type="Proteomes" id="UP000192333"/>
    </source>
</evidence>
<dbReference type="Pfam" id="PF19408">
    <property type="entry name" value="PKD_6"/>
    <property type="match status" value="3"/>
</dbReference>
<dbReference type="OrthoDB" id="9757809at2"/>
<dbReference type="InterPro" id="IPR028203">
    <property type="entry name" value="PSII_CF48-like_dom"/>
</dbReference>
<dbReference type="Gene3D" id="2.130.10.10">
    <property type="entry name" value="YVTN repeat-like/Quinoprotein amine dehydrogenase"/>
    <property type="match status" value="3"/>
</dbReference>
<feature type="domain" description="Photosynthesis system II assembly factor Ycf48/Hcf136-like" evidence="3">
    <location>
        <begin position="144"/>
        <end position="229"/>
    </location>
</feature>
<name>A0A1W2H061_9BACT</name>
<evidence type="ECO:0000256" key="1">
    <source>
        <dbReference type="ARBA" id="ARBA00022531"/>
    </source>
</evidence>
<dbReference type="EMBL" id="LT838813">
    <property type="protein sequence ID" value="SMD42325.1"/>
    <property type="molecule type" value="Genomic_DNA"/>
</dbReference>
<dbReference type="GO" id="GO:0009523">
    <property type="term" value="C:photosystem II"/>
    <property type="evidence" value="ECO:0007669"/>
    <property type="project" value="UniProtKB-KW"/>
</dbReference>
<dbReference type="Proteomes" id="UP000192333">
    <property type="component" value="Chromosome I"/>
</dbReference>
<feature type="domain" description="PKD-like" evidence="5">
    <location>
        <begin position="596"/>
        <end position="675"/>
    </location>
</feature>
<dbReference type="InterPro" id="IPR045829">
    <property type="entry name" value="PKD_6"/>
</dbReference>
<feature type="domain" description="Photosynthesis system II assembly factor Ycf48/Hcf136-like" evidence="3">
    <location>
        <begin position="404"/>
        <end position="517"/>
    </location>
</feature>
<dbReference type="InterPro" id="IPR026444">
    <property type="entry name" value="Secre_tail"/>
</dbReference>
<keyword evidence="2" id="KW-0604">Photosystem II</keyword>
<dbReference type="Pfam" id="PF18962">
    <property type="entry name" value="Por_Secre_tail"/>
    <property type="match status" value="1"/>
</dbReference>
<dbReference type="InterPro" id="IPR015943">
    <property type="entry name" value="WD40/YVTN_repeat-like_dom_sf"/>
</dbReference>
<dbReference type="Pfam" id="PF14870">
    <property type="entry name" value="PSII_BNR"/>
    <property type="match status" value="3"/>
</dbReference>
<reference evidence="7" key="1">
    <citation type="submission" date="2017-04" db="EMBL/GenBank/DDBJ databases">
        <authorList>
            <person name="Varghese N."/>
            <person name="Submissions S."/>
        </authorList>
    </citation>
    <scope>NUCLEOTIDE SEQUENCE [LARGE SCALE GENOMIC DNA]</scope>
    <source>
        <strain evidence="7">DSM 16537</strain>
    </source>
</reference>
<dbReference type="PANTHER" id="PTHR47199:SF2">
    <property type="entry name" value="PHOTOSYSTEM II STABILITY_ASSEMBLY FACTOR HCF136, CHLOROPLASTIC"/>
    <property type="match status" value="1"/>
</dbReference>
<organism evidence="6 7">
    <name type="scientific">Aquiflexum balticum DSM 16537</name>
    <dbReference type="NCBI Taxonomy" id="758820"/>
    <lineage>
        <taxon>Bacteria</taxon>
        <taxon>Pseudomonadati</taxon>
        <taxon>Bacteroidota</taxon>
        <taxon>Cytophagia</taxon>
        <taxon>Cytophagales</taxon>
        <taxon>Cyclobacteriaceae</taxon>
        <taxon>Aquiflexum</taxon>
    </lineage>
</organism>
<dbReference type="STRING" id="758820.SAMN00777080_0872"/>
<dbReference type="SUPFAM" id="SSF110296">
    <property type="entry name" value="Oligoxyloglucan reducing end-specific cellobiohydrolase"/>
    <property type="match status" value="2"/>
</dbReference>
<feature type="domain" description="PKD-like" evidence="5">
    <location>
        <begin position="681"/>
        <end position="755"/>
    </location>
</feature>
<gene>
    <name evidence="6" type="ORF">SAMN00777080_0872</name>
</gene>
<evidence type="ECO:0000259" key="3">
    <source>
        <dbReference type="Pfam" id="PF14870"/>
    </source>
</evidence>